<accession>A0AAN7YPZ8</accession>
<protein>
    <recommendedName>
        <fullName evidence="3">Thioredoxin domain-containing protein</fullName>
    </recommendedName>
</protein>
<dbReference type="SUPFAM" id="SSF52833">
    <property type="entry name" value="Thioredoxin-like"/>
    <property type="match status" value="1"/>
</dbReference>
<reference evidence="1" key="1">
    <citation type="submission" date="2023-08" db="EMBL/GenBank/DDBJ databases">
        <title>Black Yeasts Isolated from many extreme environments.</title>
        <authorList>
            <person name="Coleine C."/>
            <person name="Stajich J.E."/>
            <person name="Selbmann L."/>
        </authorList>
    </citation>
    <scope>NUCLEOTIDE SEQUENCE</scope>
    <source>
        <strain evidence="1">CCFEE 5401</strain>
    </source>
</reference>
<dbReference type="EMBL" id="JAVRRL010000054">
    <property type="protein sequence ID" value="KAK5110054.1"/>
    <property type="molecule type" value="Genomic_DNA"/>
</dbReference>
<dbReference type="Proteomes" id="UP001310890">
    <property type="component" value="Unassembled WGS sequence"/>
</dbReference>
<sequence>MATTTASPSTTVDHLTHIRSPADHHEVIAEADSGTPTVIYLRNDVIPACKAFDPKYEAIAHRYTETGVHFCVMDYNHETSPMFKFGPNQVGTK</sequence>
<dbReference type="Gene3D" id="3.40.30.10">
    <property type="entry name" value="Glutaredoxin"/>
    <property type="match status" value="1"/>
</dbReference>
<dbReference type="AlphaFoldDB" id="A0AAN7YPZ8"/>
<comment type="caution">
    <text evidence="1">The sequence shown here is derived from an EMBL/GenBank/DDBJ whole genome shotgun (WGS) entry which is preliminary data.</text>
</comment>
<proteinExistence type="predicted"/>
<evidence type="ECO:0000313" key="2">
    <source>
        <dbReference type="Proteomes" id="UP001310890"/>
    </source>
</evidence>
<name>A0AAN7YPZ8_9PEZI</name>
<evidence type="ECO:0000313" key="1">
    <source>
        <dbReference type="EMBL" id="KAK5110054.1"/>
    </source>
</evidence>
<dbReference type="InterPro" id="IPR036249">
    <property type="entry name" value="Thioredoxin-like_sf"/>
</dbReference>
<organism evidence="1 2">
    <name type="scientific">Meristemomyces frigidus</name>
    <dbReference type="NCBI Taxonomy" id="1508187"/>
    <lineage>
        <taxon>Eukaryota</taxon>
        <taxon>Fungi</taxon>
        <taxon>Dikarya</taxon>
        <taxon>Ascomycota</taxon>
        <taxon>Pezizomycotina</taxon>
        <taxon>Dothideomycetes</taxon>
        <taxon>Dothideomycetidae</taxon>
        <taxon>Mycosphaerellales</taxon>
        <taxon>Teratosphaeriaceae</taxon>
        <taxon>Meristemomyces</taxon>
    </lineage>
</organism>
<gene>
    <name evidence="1" type="ORF">LTR62_006298</name>
</gene>
<evidence type="ECO:0008006" key="3">
    <source>
        <dbReference type="Google" id="ProtNLM"/>
    </source>
</evidence>